<dbReference type="Proteomes" id="UP001185792">
    <property type="component" value="Unassembled WGS sequence"/>
</dbReference>
<dbReference type="AlphaFoldDB" id="A0A2G3PG65"/>
<dbReference type="OrthoDB" id="5196933at2"/>
<accession>A0A2G3PG65</accession>
<reference evidence="2 7" key="3">
    <citation type="submission" date="2023-10" db="EMBL/GenBank/DDBJ databases">
        <title>Development of a sustainable strategy for remediation of hydrocarbon-contaminated territories based on the waste exchange concept.</title>
        <authorList>
            <person name="Krivoruchko A."/>
        </authorList>
    </citation>
    <scope>NUCLEOTIDE SEQUENCE [LARGE SCALE GENOMIC DNA]</scope>
    <source>
        <strain evidence="2 7">IEGM 1236</strain>
    </source>
</reference>
<evidence type="ECO:0000256" key="1">
    <source>
        <dbReference type="SAM" id="Phobius"/>
    </source>
</evidence>
<evidence type="ECO:0000313" key="3">
    <source>
        <dbReference type="EMBL" id="PHV64798.1"/>
    </source>
</evidence>
<dbReference type="RefSeq" id="WP_099385042.1">
    <property type="nucleotide sequence ID" value="NZ_CBCRXS010000002.1"/>
</dbReference>
<keyword evidence="1" id="KW-0472">Membrane</keyword>
<keyword evidence="1" id="KW-0812">Transmembrane</keyword>
<comment type="caution">
    <text evidence="3">The sequence shown here is derived from an EMBL/GenBank/DDBJ whole genome shotgun (WGS) entry which is preliminary data.</text>
</comment>
<dbReference type="EMBL" id="PEBD01000012">
    <property type="protein sequence ID" value="PHV64798.1"/>
    <property type="molecule type" value="Genomic_DNA"/>
</dbReference>
<dbReference type="Proteomes" id="UP000274762">
    <property type="component" value="Unassembled WGS sequence"/>
</dbReference>
<feature type="transmembrane region" description="Helical" evidence="1">
    <location>
        <begin position="51"/>
        <end position="68"/>
    </location>
</feature>
<evidence type="ECO:0000313" key="5">
    <source>
        <dbReference type="Proteomes" id="UP000225108"/>
    </source>
</evidence>
<keyword evidence="7" id="KW-1185">Reference proteome</keyword>
<protein>
    <submittedName>
        <fullName evidence="2">DUF3618 domain-containing protein</fullName>
    </submittedName>
    <submittedName>
        <fullName evidence="4">Uncharacterized protein DUF3618</fullName>
    </submittedName>
</protein>
<organism evidence="3 5">
    <name type="scientific">Williamsia marianensis</name>
    <dbReference type="NCBI Taxonomy" id="85044"/>
    <lineage>
        <taxon>Bacteria</taxon>
        <taxon>Bacillati</taxon>
        <taxon>Actinomycetota</taxon>
        <taxon>Actinomycetes</taxon>
        <taxon>Mycobacteriales</taxon>
        <taxon>Nocardiaceae</taxon>
        <taxon>Williamsia</taxon>
    </lineage>
</organism>
<evidence type="ECO:0000313" key="6">
    <source>
        <dbReference type="Proteomes" id="UP000274762"/>
    </source>
</evidence>
<dbReference type="InterPro" id="IPR022062">
    <property type="entry name" value="DUF3618"/>
</dbReference>
<accession>A0A495K3T1</accession>
<sequence>MGRDTDDIEREIERARDELAETLDALATRANPQRLAEDAKATALVTLQKPAVAGTLIAVGVVVVAIVIKKIVS</sequence>
<evidence type="ECO:0000313" key="4">
    <source>
        <dbReference type="EMBL" id="RKR95930.1"/>
    </source>
</evidence>
<gene>
    <name evidence="3" type="ORF">CSW57_22300</name>
    <name evidence="4" type="ORF">DFJ75_2762</name>
    <name evidence="2" type="ORF">R4198_16795</name>
</gene>
<keyword evidence="1" id="KW-1133">Transmembrane helix</keyword>
<dbReference type="Proteomes" id="UP000225108">
    <property type="component" value="Unassembled WGS sequence"/>
</dbReference>
<dbReference type="Pfam" id="PF12277">
    <property type="entry name" value="DUF3618"/>
    <property type="match status" value="1"/>
</dbReference>
<evidence type="ECO:0000313" key="2">
    <source>
        <dbReference type="EMBL" id="MDV7135363.1"/>
    </source>
</evidence>
<name>A0A2G3PG65_WILMA</name>
<dbReference type="EMBL" id="JAWLUM010000003">
    <property type="protein sequence ID" value="MDV7135363.1"/>
    <property type="molecule type" value="Genomic_DNA"/>
</dbReference>
<evidence type="ECO:0000313" key="7">
    <source>
        <dbReference type="Proteomes" id="UP001185792"/>
    </source>
</evidence>
<proteinExistence type="predicted"/>
<reference evidence="4 6" key="2">
    <citation type="submission" date="2018-10" db="EMBL/GenBank/DDBJ databases">
        <title>Sequencing the genomes of 1000 actinobacteria strains.</title>
        <authorList>
            <person name="Klenk H.-P."/>
        </authorList>
    </citation>
    <scope>NUCLEOTIDE SEQUENCE [LARGE SCALE GENOMIC DNA]</scope>
    <source>
        <strain evidence="4 6">DSM 44343</strain>
    </source>
</reference>
<dbReference type="EMBL" id="RBKV01000001">
    <property type="protein sequence ID" value="RKR95930.1"/>
    <property type="molecule type" value="Genomic_DNA"/>
</dbReference>
<reference evidence="3 5" key="1">
    <citation type="submission" date="2017-10" db="EMBL/GenBank/DDBJ databases">
        <title>The draft genome sequence of Williamsia sp. BULT 1.1 isolated from the semi-arid grassland soils from South Africa.</title>
        <authorList>
            <person name="Kabwe M.H."/>
            <person name="Govender N."/>
            <person name="Mutseka Lunga P."/>
            <person name="Vikram S."/>
            <person name="Makhalanyane T.P."/>
        </authorList>
    </citation>
    <scope>NUCLEOTIDE SEQUENCE [LARGE SCALE GENOMIC DNA]</scope>
    <source>
        <strain evidence="3 5">BULT 1.1</strain>
    </source>
</reference>